<evidence type="ECO:0000313" key="1">
    <source>
        <dbReference type="EMBL" id="SFT75717.1"/>
    </source>
</evidence>
<reference evidence="2" key="1">
    <citation type="submission" date="2016-10" db="EMBL/GenBank/DDBJ databases">
        <authorList>
            <person name="Varghese N."/>
            <person name="Submissions S."/>
        </authorList>
    </citation>
    <scope>NUCLEOTIDE SEQUENCE [LARGE SCALE GENOMIC DNA]</scope>
    <source>
        <strain evidence="2">DSM 45501</strain>
    </source>
</reference>
<sequence>MEDPNAGASRAHRENNLNPTVQLMTVTPEMAGKWLATNDNNRNIRERLVEKIAGAIRRDEWQVNGDTIRFDENDRLRDGQHRLLAIQHSGHSVRTFVAWGISGEAQVTMDTGAKRTLADVLRLRSESQVTELAAALRLYWRYEQGTLRYFKVEPTYEELLTLLEDCPGLRKSVQQSQPIKKFRMSPAVAAVAHFVFSTLDEDEADSFFAQLADGNELAQDSPVHRLREWLISTPSSKRNYSQAHILALYIKSWNAHIKGEGLRALRWRAGGSNPEAFPTPLNPNDF</sequence>
<keyword evidence="2" id="KW-1185">Reference proteome</keyword>
<gene>
    <name evidence="1" type="ORF">SAMN04487904_107187</name>
</gene>
<organism evidence="1 2">
    <name type="scientific">Actinopolyspora righensis</name>
    <dbReference type="NCBI Taxonomy" id="995060"/>
    <lineage>
        <taxon>Bacteria</taxon>
        <taxon>Bacillati</taxon>
        <taxon>Actinomycetota</taxon>
        <taxon>Actinomycetes</taxon>
        <taxon>Actinopolysporales</taxon>
        <taxon>Actinopolysporaceae</taxon>
        <taxon>Actinopolyspora</taxon>
        <taxon>Actinopolyspora alba group</taxon>
    </lineage>
</organism>
<evidence type="ECO:0000313" key="2">
    <source>
        <dbReference type="Proteomes" id="UP000199165"/>
    </source>
</evidence>
<dbReference type="AlphaFoldDB" id="A0A1I7AL99"/>
<dbReference type="EMBL" id="FPAT01000007">
    <property type="protein sequence ID" value="SFT75717.1"/>
    <property type="molecule type" value="Genomic_DNA"/>
</dbReference>
<dbReference type="Proteomes" id="UP000199165">
    <property type="component" value="Unassembled WGS sequence"/>
</dbReference>
<name>A0A1I7AL99_9ACTN</name>
<proteinExistence type="predicted"/>
<dbReference type="RefSeq" id="WP_139235232.1">
    <property type="nucleotide sequence ID" value="NZ_FPAT01000007.1"/>
</dbReference>
<protein>
    <submittedName>
        <fullName evidence="1">Uncharacterized protein</fullName>
    </submittedName>
</protein>
<dbReference type="STRING" id="995060.SAMN04487904_107187"/>
<accession>A0A1I7AL99</accession>